<dbReference type="Gene3D" id="3.40.30.10">
    <property type="entry name" value="Glutaredoxin"/>
    <property type="match status" value="1"/>
</dbReference>
<dbReference type="InterPro" id="IPR013740">
    <property type="entry name" value="Redoxin"/>
</dbReference>
<dbReference type="GO" id="GO:0016491">
    <property type="term" value="F:oxidoreductase activity"/>
    <property type="evidence" value="ECO:0007669"/>
    <property type="project" value="InterPro"/>
</dbReference>
<organism evidence="5 6">
    <name type="scientific">Riemerella anatipestifer</name>
    <name type="common">Moraxella anatipestifer</name>
    <dbReference type="NCBI Taxonomy" id="34085"/>
    <lineage>
        <taxon>Bacteria</taxon>
        <taxon>Pseudomonadati</taxon>
        <taxon>Bacteroidota</taxon>
        <taxon>Flavobacteriia</taxon>
        <taxon>Flavobacteriales</taxon>
        <taxon>Weeksellaceae</taxon>
        <taxon>Riemerella</taxon>
    </lineage>
</organism>
<dbReference type="AlphaFoldDB" id="A0A1S7DQ71"/>
<proteinExistence type="predicted"/>
<dbReference type="EMBL" id="CP011859">
    <property type="protein sequence ID" value="AQY21273.1"/>
    <property type="molecule type" value="Genomic_DNA"/>
</dbReference>
<dbReference type="SUPFAM" id="SSF52833">
    <property type="entry name" value="Thioredoxin-like"/>
    <property type="match status" value="1"/>
</dbReference>
<evidence type="ECO:0000259" key="4">
    <source>
        <dbReference type="PROSITE" id="PS51352"/>
    </source>
</evidence>
<keyword evidence="2" id="KW-0201">Cytochrome c-type biogenesis</keyword>
<comment type="subcellular location">
    <subcellularLocation>
        <location evidence="1">Cell envelope</location>
    </subcellularLocation>
</comment>
<keyword evidence="3" id="KW-0676">Redox-active center</keyword>
<dbReference type="InterPro" id="IPR013766">
    <property type="entry name" value="Thioredoxin_domain"/>
</dbReference>
<accession>A0A1S7DQ71</accession>
<evidence type="ECO:0000313" key="5">
    <source>
        <dbReference type="EMBL" id="AQY21273.1"/>
    </source>
</evidence>
<dbReference type="GO" id="GO:0017004">
    <property type="term" value="P:cytochrome complex assembly"/>
    <property type="evidence" value="ECO:0007669"/>
    <property type="project" value="UniProtKB-KW"/>
</dbReference>
<feature type="domain" description="Thioredoxin" evidence="4">
    <location>
        <begin position="47"/>
        <end position="185"/>
    </location>
</feature>
<dbReference type="GO" id="GO:0030313">
    <property type="term" value="C:cell envelope"/>
    <property type="evidence" value="ECO:0007669"/>
    <property type="project" value="UniProtKB-SubCell"/>
</dbReference>
<protein>
    <submittedName>
        <fullName evidence="5">Thiol-disulfide oxidoreductase ResA</fullName>
    </submittedName>
</protein>
<evidence type="ECO:0000256" key="2">
    <source>
        <dbReference type="ARBA" id="ARBA00022748"/>
    </source>
</evidence>
<dbReference type="CDD" id="cd02966">
    <property type="entry name" value="TlpA_like_family"/>
    <property type="match status" value="1"/>
</dbReference>
<dbReference type="InterPro" id="IPR050553">
    <property type="entry name" value="Thioredoxin_ResA/DsbE_sf"/>
</dbReference>
<dbReference type="PANTHER" id="PTHR42852">
    <property type="entry name" value="THIOL:DISULFIDE INTERCHANGE PROTEIN DSBE"/>
    <property type="match status" value="1"/>
</dbReference>
<evidence type="ECO:0000256" key="1">
    <source>
        <dbReference type="ARBA" id="ARBA00004196"/>
    </source>
</evidence>
<dbReference type="InterPro" id="IPR036249">
    <property type="entry name" value="Thioredoxin-like_sf"/>
</dbReference>
<reference evidence="5 6" key="1">
    <citation type="submission" date="2015-06" db="EMBL/GenBank/DDBJ databases">
        <title>R. anatipestifer strain HXb2 is the most virulent strain so far, and the genome sequence would help us uncover the pathogenesis.</title>
        <authorList>
            <person name="Hu Q."/>
            <person name="Qi J."/>
            <person name="Bo H."/>
            <person name="Liu G."/>
            <person name="Tao M."/>
            <person name="Ding Y."/>
            <person name="Xue Y."/>
        </authorList>
    </citation>
    <scope>NUCLEOTIDE SEQUENCE [LARGE SCALE GENOMIC DNA]</scope>
    <source>
        <strain evidence="5 6">HXb2</strain>
    </source>
</reference>
<dbReference type="PROSITE" id="PS51352">
    <property type="entry name" value="THIOREDOXIN_2"/>
    <property type="match status" value="1"/>
</dbReference>
<name>A0A1S7DQ71_RIEAN</name>
<evidence type="ECO:0000313" key="6">
    <source>
        <dbReference type="Proteomes" id="UP000189883"/>
    </source>
</evidence>
<sequence>MNFLKKNFIFLLLTALLLSVFLFPKFGDFVRSQLLMKPAIEKLDNALLITDEEFDISLKGVNVPDTNLKNFKGKTLFLNFWGSWCPPCRAEWGSIQKLYDKQNDKMSFVLIAMQDDEEKVKQFLADNHYTAPVYIAQSPILDKLLPKSFPTTFIIDKTGRIVEKDDTANDWNSAIVHQLVETIAK</sequence>
<dbReference type="InterPro" id="IPR017937">
    <property type="entry name" value="Thioredoxin_CS"/>
</dbReference>
<gene>
    <name evidence="5" type="primary">resA</name>
    <name evidence="5" type="ORF">AB406_0313</name>
</gene>
<evidence type="ECO:0000256" key="3">
    <source>
        <dbReference type="ARBA" id="ARBA00023284"/>
    </source>
</evidence>
<dbReference type="PANTHER" id="PTHR42852:SF17">
    <property type="entry name" value="THIOREDOXIN-LIKE PROTEIN HI_1115"/>
    <property type="match status" value="1"/>
</dbReference>
<dbReference type="Proteomes" id="UP000189883">
    <property type="component" value="Chromosome"/>
</dbReference>
<dbReference type="RefSeq" id="WP_079206488.1">
    <property type="nucleotide sequence ID" value="NZ_CP011859.1"/>
</dbReference>
<dbReference type="Pfam" id="PF08534">
    <property type="entry name" value="Redoxin"/>
    <property type="match status" value="1"/>
</dbReference>
<dbReference type="PROSITE" id="PS00194">
    <property type="entry name" value="THIOREDOXIN_1"/>
    <property type="match status" value="1"/>
</dbReference>